<gene>
    <name evidence="3" type="ORF">GGX14DRAFT_429090</name>
</gene>
<sequence>MWARLSHALKPRQAHEESATASHADVMSNVYEQHPNLSVFHNSMDPQPSPPPSPSKSGRLGMFKRHTKNQDESMRASSPMKKLPSLPKKVRNTFGIHGNASQLSVGPSARGSTELSRVESHDLLSPPAPQGKRRSSLNILRRGSLDPLRSPPTDIDRSPSRAEESRPSEHDQMQEDPATPFEAKAGSVRSILRDRNTPGTGQNVRFFSRDAYKALSPERSTDSEYQSVMTSTPAPPQETFLDRLQRSGSTDSDASSSMPRFGSSSKTSKPRPTVAEIFSPLSSPKQNEAPHSPAAETSNNRLMSQLPPISPPDFTLFDVSQDLELAIPPPPGLGFDIDMSVTDTEMVGAGDSNPMTSTPYREKGKGKEKMFDLANENLAPTVVDESIFHAKEKVSRLPSALHDRSNSFSLGQTAFFSMAHAGSKRASSALGDYPAYPSSAKSSPMSAQDSAPASRASSPGVKGRGRALSDTVFMSMLRSPSPKLPEADINDESSADLIVYSSPKQPTAEPDPFSATANTYYTPQTMIPATPPEVAVGQASKEQDLIISLKTQLALQTELCGQFEADLCARDEMVEVLGKKLESVEREEAKKRSVLKQWKKKVLELERACRFLEEEVETSRHESMERSIMDEASSEALRMLHRQIAGLERDRESWKRLEDVLREEIGTLEARLREKSDDIGKLREMLSNRDESERELKMGISAAKEQMEMMGNLSIGLIDENELKKIVEDREQRHGVVESEWPAEKEELLAALEEAKLKTTELEAEVDQYKQRLDEHDQELAMLKSELEAQWDHTEKATKKLEASQAAKRAAEMECDALKVEVAELEVKVGGLEEELAESENKQIDQDNDIQELWDVKEALEKEREELTGQIHDQDGQVETLKQTLQARDDRIVELEQECKYALDNVCRLEENTRRREAEAMEYSQRILQREAEAETLQEQLSRLKREHASTLEATLAAQTAEAERQARATKDRVADLKTEIERLRRQIHELQQESADKEVKIVQITKQRAQDKEDMQGLNIALDSKQQELELLKRRLGVRGTAGSTPAQPSKIGHQRRDSALFSTPSVGSRPPSVISDAGTDGGSASGTKMPALGKSLRFNTSASKPATAPRATGSMGPPAAPSTKPRASVTGTPTPSSLSRSTSARPVPTSTPAPVAHRRVVSATLDQSTARAMKARQTVNASPAPGEKENVDVNDVKRPSSRARVLVPA</sequence>
<accession>A0AAD6YL37</accession>
<dbReference type="PANTHER" id="PTHR12768:SF4">
    <property type="entry name" value="BECLIN-1"/>
    <property type="match status" value="1"/>
</dbReference>
<dbReference type="GO" id="GO:0043548">
    <property type="term" value="F:phosphatidylinositol 3-kinase binding"/>
    <property type="evidence" value="ECO:0007669"/>
    <property type="project" value="TreeGrafter"/>
</dbReference>
<feature type="compositionally biased region" description="Polar residues" evidence="2">
    <location>
        <begin position="223"/>
        <end position="232"/>
    </location>
</feature>
<feature type="compositionally biased region" description="Basic and acidic residues" evidence="2">
    <location>
        <begin position="1188"/>
        <end position="1200"/>
    </location>
</feature>
<evidence type="ECO:0000256" key="1">
    <source>
        <dbReference type="SAM" id="Coils"/>
    </source>
</evidence>
<feature type="coiled-coil region" evidence="1">
    <location>
        <begin position="581"/>
        <end position="664"/>
    </location>
</feature>
<reference evidence="3" key="1">
    <citation type="submission" date="2023-03" db="EMBL/GenBank/DDBJ databases">
        <title>Massive genome expansion in bonnet fungi (Mycena s.s.) driven by repeated elements and novel gene families across ecological guilds.</title>
        <authorList>
            <consortium name="Lawrence Berkeley National Laboratory"/>
            <person name="Harder C.B."/>
            <person name="Miyauchi S."/>
            <person name="Viragh M."/>
            <person name="Kuo A."/>
            <person name="Thoen E."/>
            <person name="Andreopoulos B."/>
            <person name="Lu D."/>
            <person name="Skrede I."/>
            <person name="Drula E."/>
            <person name="Henrissat B."/>
            <person name="Morin E."/>
            <person name="Kohler A."/>
            <person name="Barry K."/>
            <person name="LaButti K."/>
            <person name="Morin E."/>
            <person name="Salamov A."/>
            <person name="Lipzen A."/>
            <person name="Mereny Z."/>
            <person name="Hegedus B."/>
            <person name="Baldrian P."/>
            <person name="Stursova M."/>
            <person name="Weitz H."/>
            <person name="Taylor A."/>
            <person name="Grigoriev I.V."/>
            <person name="Nagy L.G."/>
            <person name="Martin F."/>
            <person name="Kauserud H."/>
        </authorList>
    </citation>
    <scope>NUCLEOTIDE SEQUENCE</scope>
    <source>
        <strain evidence="3">9144</strain>
    </source>
</reference>
<proteinExistence type="predicted"/>
<comment type="caution">
    <text evidence="3">The sequence shown here is derived from an EMBL/GenBank/DDBJ whole genome shotgun (WGS) entry which is preliminary data.</text>
</comment>
<dbReference type="GO" id="GO:0034272">
    <property type="term" value="C:phosphatidylinositol 3-kinase complex, class III, type II"/>
    <property type="evidence" value="ECO:0007669"/>
    <property type="project" value="TreeGrafter"/>
</dbReference>
<dbReference type="GO" id="GO:0000407">
    <property type="term" value="C:phagophore assembly site"/>
    <property type="evidence" value="ECO:0007669"/>
    <property type="project" value="TreeGrafter"/>
</dbReference>
<dbReference type="GO" id="GO:0030674">
    <property type="term" value="F:protein-macromolecule adaptor activity"/>
    <property type="evidence" value="ECO:0007669"/>
    <property type="project" value="TreeGrafter"/>
</dbReference>
<name>A0AAD6YL37_9AGAR</name>
<dbReference type="Proteomes" id="UP001219525">
    <property type="component" value="Unassembled WGS sequence"/>
</dbReference>
<protein>
    <submittedName>
        <fullName evidence="3">Uncharacterized protein</fullName>
    </submittedName>
</protein>
<dbReference type="GO" id="GO:0000045">
    <property type="term" value="P:autophagosome assembly"/>
    <property type="evidence" value="ECO:0007669"/>
    <property type="project" value="TreeGrafter"/>
</dbReference>
<feature type="region of interest" description="Disordered" evidence="2">
    <location>
        <begin position="1038"/>
        <end position="1211"/>
    </location>
</feature>
<dbReference type="GO" id="GO:0006995">
    <property type="term" value="P:cellular response to nitrogen starvation"/>
    <property type="evidence" value="ECO:0007669"/>
    <property type="project" value="TreeGrafter"/>
</dbReference>
<evidence type="ECO:0000313" key="4">
    <source>
        <dbReference type="Proteomes" id="UP001219525"/>
    </source>
</evidence>
<dbReference type="AlphaFoldDB" id="A0AAD6YL37"/>
<dbReference type="InterPro" id="IPR007243">
    <property type="entry name" value="Atg6/Beclin"/>
</dbReference>
<keyword evidence="4" id="KW-1185">Reference proteome</keyword>
<evidence type="ECO:0000313" key="3">
    <source>
        <dbReference type="EMBL" id="KAJ7222558.1"/>
    </source>
</evidence>
<feature type="compositionally biased region" description="Low complexity" evidence="2">
    <location>
        <begin position="77"/>
        <end position="87"/>
    </location>
</feature>
<dbReference type="GO" id="GO:0000423">
    <property type="term" value="P:mitophagy"/>
    <property type="evidence" value="ECO:0007669"/>
    <property type="project" value="TreeGrafter"/>
</dbReference>
<dbReference type="GO" id="GO:0034271">
    <property type="term" value="C:phosphatidylinositol 3-kinase complex, class III, type I"/>
    <property type="evidence" value="ECO:0007669"/>
    <property type="project" value="TreeGrafter"/>
</dbReference>
<organism evidence="3 4">
    <name type="scientific">Mycena pura</name>
    <dbReference type="NCBI Taxonomy" id="153505"/>
    <lineage>
        <taxon>Eukaryota</taxon>
        <taxon>Fungi</taxon>
        <taxon>Dikarya</taxon>
        <taxon>Basidiomycota</taxon>
        <taxon>Agaricomycotina</taxon>
        <taxon>Agaricomycetes</taxon>
        <taxon>Agaricomycetidae</taxon>
        <taxon>Agaricales</taxon>
        <taxon>Marasmiineae</taxon>
        <taxon>Mycenaceae</taxon>
        <taxon>Mycena</taxon>
    </lineage>
</organism>
<dbReference type="Gene3D" id="1.10.287.1490">
    <property type="match status" value="1"/>
</dbReference>
<dbReference type="PANTHER" id="PTHR12768">
    <property type="entry name" value="BECLIN 1"/>
    <property type="match status" value="1"/>
</dbReference>
<feature type="region of interest" description="Disordered" evidence="2">
    <location>
        <begin position="38"/>
        <end position="315"/>
    </location>
</feature>
<feature type="region of interest" description="Disordered" evidence="2">
    <location>
        <begin position="428"/>
        <end position="465"/>
    </location>
</feature>
<evidence type="ECO:0000256" key="2">
    <source>
        <dbReference type="SAM" id="MobiDB-lite"/>
    </source>
</evidence>
<dbReference type="EMBL" id="JARJCW010000007">
    <property type="protein sequence ID" value="KAJ7222558.1"/>
    <property type="molecule type" value="Genomic_DNA"/>
</dbReference>
<feature type="compositionally biased region" description="Low complexity" evidence="2">
    <location>
        <begin position="1134"/>
        <end position="1148"/>
    </location>
</feature>
<feature type="region of interest" description="Disordered" evidence="2">
    <location>
        <begin position="345"/>
        <end position="367"/>
    </location>
</feature>
<keyword evidence="1" id="KW-0175">Coiled coil</keyword>
<feature type="compositionally biased region" description="Low complexity" evidence="2">
    <location>
        <begin position="434"/>
        <end position="450"/>
    </location>
</feature>
<feature type="coiled-coil region" evidence="1">
    <location>
        <begin position="745"/>
        <end position="1036"/>
    </location>
</feature>
<feature type="compositionally biased region" description="Polar residues" evidence="2">
    <location>
        <begin position="99"/>
        <end position="115"/>
    </location>
</feature>
<feature type="region of interest" description="Disordered" evidence="2">
    <location>
        <begin position="1"/>
        <end position="23"/>
    </location>
</feature>
<dbReference type="GO" id="GO:0045324">
    <property type="term" value="P:late endosome to vacuole transport"/>
    <property type="evidence" value="ECO:0007669"/>
    <property type="project" value="TreeGrafter"/>
</dbReference>
<feature type="compositionally biased region" description="Basic and acidic residues" evidence="2">
    <location>
        <begin position="154"/>
        <end position="173"/>
    </location>
</feature>
<feature type="compositionally biased region" description="Low complexity" evidence="2">
    <location>
        <begin position="247"/>
        <end position="257"/>
    </location>
</feature>